<evidence type="ECO:0000313" key="2">
    <source>
        <dbReference type="Proteomes" id="UP000001693"/>
    </source>
</evidence>
<proteinExistence type="predicted"/>
<name>B1XZ93_LEPCP</name>
<dbReference type="AlphaFoldDB" id="B1XZ93"/>
<dbReference type="Proteomes" id="UP000001693">
    <property type="component" value="Chromosome"/>
</dbReference>
<dbReference type="EMBL" id="CP001013">
    <property type="protein sequence ID" value="ACB35263.1"/>
    <property type="molecule type" value="Genomic_DNA"/>
</dbReference>
<sequence length="295" mass="32988">MNLLFGRTSFRRADGISVNIVARFGAFAVFFLTLTACERAPSLNSPETNDKVSEFIGEQSKSCIDQATAKIKATGQRVSSNYSGYLSSDGSIDVWVGIHHWKFKPPHLGWIEYNKPFPGAQAFAQTSLVDWSRGNSESDREIYPDGKDHGLYGQLRIFCIETDNQRRSMQTNDRLLMSIDSILRSPTSTKRPLPEIGLIEWRESPTSGANILYVSDDSSMKNEDGSLIEIGCQVPIGTSSLSAQTNGLNQDRCRYGYVFAPGIAVQIDFPVAYLPEWRKAIKETKQHLQVNHIRD</sequence>
<reference evidence="1 2" key="1">
    <citation type="submission" date="2008-03" db="EMBL/GenBank/DDBJ databases">
        <title>Complete sequence of Leptothrix cholodnii SP-6.</title>
        <authorList>
            <consortium name="US DOE Joint Genome Institute"/>
            <person name="Copeland A."/>
            <person name="Lucas S."/>
            <person name="Lapidus A."/>
            <person name="Glavina del Rio T."/>
            <person name="Dalin E."/>
            <person name="Tice H."/>
            <person name="Bruce D."/>
            <person name="Goodwin L."/>
            <person name="Pitluck S."/>
            <person name="Chertkov O."/>
            <person name="Brettin T."/>
            <person name="Detter J.C."/>
            <person name="Han C."/>
            <person name="Kuske C.R."/>
            <person name="Schmutz J."/>
            <person name="Larimer F."/>
            <person name="Land M."/>
            <person name="Hauser L."/>
            <person name="Kyrpides N."/>
            <person name="Lykidis A."/>
            <person name="Emerson D."/>
            <person name="Richardson P."/>
        </authorList>
    </citation>
    <scope>NUCLEOTIDE SEQUENCE [LARGE SCALE GENOMIC DNA]</scope>
    <source>
        <strain evidence="2">ATCC 51168 / LMG 8142 / SP-6</strain>
    </source>
</reference>
<protein>
    <submittedName>
        <fullName evidence="1">Uncharacterized protein</fullName>
    </submittedName>
</protein>
<accession>B1XZ93</accession>
<evidence type="ECO:0000313" key="1">
    <source>
        <dbReference type="EMBL" id="ACB35263.1"/>
    </source>
</evidence>
<keyword evidence="2" id="KW-1185">Reference proteome</keyword>
<organism evidence="1 2">
    <name type="scientific">Leptothrix cholodnii (strain ATCC 51168 / LMG 8142 / SP-6)</name>
    <name type="common">Leptothrix discophora (strain SP-6)</name>
    <dbReference type="NCBI Taxonomy" id="395495"/>
    <lineage>
        <taxon>Bacteria</taxon>
        <taxon>Pseudomonadati</taxon>
        <taxon>Pseudomonadota</taxon>
        <taxon>Betaproteobacteria</taxon>
        <taxon>Burkholderiales</taxon>
        <taxon>Sphaerotilaceae</taxon>
        <taxon>Leptothrix</taxon>
    </lineage>
</organism>
<dbReference type="HOGENOM" id="CLU_942664_0_0_4"/>
<dbReference type="KEGG" id="lch:Lcho_3002"/>
<gene>
    <name evidence="1" type="ordered locus">Lcho_3002</name>
</gene>